<keyword evidence="2" id="KW-0732">Signal</keyword>
<feature type="chain" id="PRO_5004325324" evidence="2">
    <location>
        <begin position="22"/>
        <end position="109"/>
    </location>
</feature>
<organism evidence="3">
    <name type="scientific">uncultured bacterium Bal2-6</name>
    <dbReference type="NCBI Taxonomy" id="138997"/>
    <lineage>
        <taxon>Bacteria</taxon>
        <taxon>environmental samples</taxon>
    </lineage>
</organism>
<keyword evidence="1" id="KW-0472">Membrane</keyword>
<accession>Q99IZ1</accession>
<feature type="signal peptide" evidence="2">
    <location>
        <begin position="1"/>
        <end position="21"/>
    </location>
</feature>
<keyword evidence="1" id="KW-1133">Transmembrane helix</keyword>
<evidence type="ECO:0000256" key="2">
    <source>
        <dbReference type="SAM" id="SignalP"/>
    </source>
</evidence>
<feature type="transmembrane region" description="Helical" evidence="1">
    <location>
        <begin position="80"/>
        <end position="100"/>
    </location>
</feature>
<dbReference type="AlphaFoldDB" id="Q99IZ1"/>
<keyword evidence="1" id="KW-0812">Transmembrane</keyword>
<dbReference type="EMBL" id="AF265269">
    <property type="protein sequence ID" value="AAK01331.1"/>
    <property type="molecule type" value="Genomic_DNA"/>
</dbReference>
<sequence>MIVRKIQITALLMLLLSGVCAVKSATVLFSGDHLGSRVENACFGLATDHSMGSNEQRVAESCQALRKEIHSLREAQINGFLWLLVVAGALFAWGSALLVWSRAANRAVI</sequence>
<evidence type="ECO:0000313" key="3">
    <source>
        <dbReference type="EMBL" id="AAK01331.1"/>
    </source>
</evidence>
<reference evidence="3" key="1">
    <citation type="journal article" date="2001" name="Appl. Environ. Microbiol.">
        <title>Gene cassette PCR: sequence-independent recovery of entire genes from environmental DNA.</title>
        <authorList>
            <person name="Stokes H.W."/>
            <person name="Holmes A.J."/>
            <person name="Nield B.S."/>
            <person name="Holley M.P."/>
            <person name="Nevalainen K.M."/>
            <person name="Mabbutt B.C."/>
            <person name="Gillings M.R."/>
        </authorList>
    </citation>
    <scope>NUCLEOTIDE SEQUENCE</scope>
</reference>
<protein>
    <submittedName>
        <fullName evidence="3">Uncharacterized protein</fullName>
    </submittedName>
</protein>
<evidence type="ECO:0000256" key="1">
    <source>
        <dbReference type="SAM" id="Phobius"/>
    </source>
</evidence>
<name>Q99IZ1_9BACT</name>
<proteinExistence type="predicted"/>